<evidence type="ECO:0000313" key="1">
    <source>
        <dbReference type="EMBL" id="CAI8041977.1"/>
    </source>
</evidence>
<accession>A0AA35T722</accession>
<name>A0AA35T722_GEOBA</name>
<keyword evidence="2" id="KW-1185">Reference proteome</keyword>
<organism evidence="1 2">
    <name type="scientific">Geodia barretti</name>
    <name type="common">Barrett's horny sponge</name>
    <dbReference type="NCBI Taxonomy" id="519541"/>
    <lineage>
        <taxon>Eukaryota</taxon>
        <taxon>Metazoa</taxon>
        <taxon>Porifera</taxon>
        <taxon>Demospongiae</taxon>
        <taxon>Heteroscleromorpha</taxon>
        <taxon>Tetractinellida</taxon>
        <taxon>Astrophorina</taxon>
        <taxon>Geodiidae</taxon>
        <taxon>Geodia</taxon>
    </lineage>
</organism>
<reference evidence="1" key="1">
    <citation type="submission" date="2023-03" db="EMBL/GenBank/DDBJ databases">
        <authorList>
            <person name="Steffen K."/>
            <person name="Cardenas P."/>
        </authorList>
    </citation>
    <scope>NUCLEOTIDE SEQUENCE</scope>
</reference>
<sequence>MTSPGDPDEIKCFNPEIKTNHYESKGTYVCELVGEQRRLLHRRRSDNSIRLGEHVENSLLAFINRTRKAMVDLPHERGGDVKHSLRELHKNRNNTEIAHKIESLVKLEAEYGPLPQYSPAIDALDYLKEHHGSIVRKDVKMKLLLYFIISPEGSLRSQIVHSKTSLTCSFNYVYV</sequence>
<proteinExistence type="predicted"/>
<dbReference type="Proteomes" id="UP001174909">
    <property type="component" value="Unassembled WGS sequence"/>
</dbReference>
<dbReference type="AlphaFoldDB" id="A0AA35T722"/>
<comment type="caution">
    <text evidence="1">The sequence shown here is derived from an EMBL/GenBank/DDBJ whole genome shotgun (WGS) entry which is preliminary data.</text>
</comment>
<dbReference type="EMBL" id="CASHTH010003230">
    <property type="protein sequence ID" value="CAI8041977.1"/>
    <property type="molecule type" value="Genomic_DNA"/>
</dbReference>
<gene>
    <name evidence="1" type="ORF">GBAR_LOCUS23305</name>
</gene>
<protein>
    <submittedName>
        <fullName evidence="1">Uncharacterized protein</fullName>
    </submittedName>
</protein>
<evidence type="ECO:0000313" key="2">
    <source>
        <dbReference type="Proteomes" id="UP001174909"/>
    </source>
</evidence>